<dbReference type="Proteomes" id="UP000076929">
    <property type="component" value="Plasmid pCRULAC1"/>
</dbReference>
<geneLocation type="plasmid" evidence="1 2">
    <name>pCRULAC1</name>
</geneLocation>
<dbReference type="KEGG" id="ccjz:ccrud_14370"/>
<sequence length="65" mass="7250">MGTENFWTRHALANDYHGGNPHEARLIAEENSGRGIKTCIDCGSEAHYRHTVGAHQCIDCRTLNL</sequence>
<gene>
    <name evidence="1" type="ORF">ccrud_14370</name>
</gene>
<dbReference type="AlphaFoldDB" id="A0A172QXT4"/>
<evidence type="ECO:0000313" key="2">
    <source>
        <dbReference type="Proteomes" id="UP000076929"/>
    </source>
</evidence>
<protein>
    <submittedName>
        <fullName evidence="1">Uncharacterized protein</fullName>
    </submittedName>
</protein>
<organism evidence="1 2">
    <name type="scientific">Corynebacterium crudilactis</name>
    <dbReference type="NCBI Taxonomy" id="1652495"/>
    <lineage>
        <taxon>Bacteria</taxon>
        <taxon>Bacillati</taxon>
        <taxon>Actinomycetota</taxon>
        <taxon>Actinomycetes</taxon>
        <taxon>Mycobacteriales</taxon>
        <taxon>Corynebacteriaceae</taxon>
        <taxon>Corynebacterium</taxon>
    </lineage>
</organism>
<evidence type="ECO:0000313" key="1">
    <source>
        <dbReference type="EMBL" id="ANE05522.1"/>
    </source>
</evidence>
<accession>A0A172QXT4</accession>
<proteinExistence type="predicted"/>
<dbReference type="EMBL" id="CP015623">
    <property type="protein sequence ID" value="ANE05522.1"/>
    <property type="molecule type" value="Genomic_DNA"/>
</dbReference>
<keyword evidence="1" id="KW-0614">Plasmid</keyword>
<keyword evidence="2" id="KW-1185">Reference proteome</keyword>
<dbReference type="RefSeq" id="WP_066570361.1">
    <property type="nucleotide sequence ID" value="NZ_CP015623.1"/>
</dbReference>
<name>A0A172QXT4_9CORY</name>
<reference evidence="1 2" key="1">
    <citation type="submission" date="2016-05" db="EMBL/GenBank/DDBJ databases">
        <title>Complete genome sequence of Corynebacterium crudilactis, a new Corynebacterium species isolated from raw cow's milk.</title>
        <authorList>
            <person name="Christian R."/>
            <person name="Zimmermann J."/>
            <person name="Lipski A."/>
            <person name="Kalinowski J."/>
        </authorList>
    </citation>
    <scope>NUCLEOTIDE SEQUENCE [LARGE SCALE GENOMIC DNA]</scope>
    <source>
        <strain evidence="1 2">JZ16</strain>
        <plasmid evidence="1 2">pCRULAC1</plasmid>
    </source>
</reference>